<protein>
    <submittedName>
        <fullName evidence="1">Uncharacterized protein</fullName>
    </submittedName>
</protein>
<evidence type="ECO:0000313" key="1">
    <source>
        <dbReference type="EMBL" id="PTL55518.1"/>
    </source>
</evidence>
<keyword evidence="2" id="KW-1185">Reference proteome</keyword>
<sequence length="89" mass="9513">MIGAEFSGPDGSEFRVVASDMGAWIVQRVDAFEPVRRMSSAAIAAEFGTPVSDPNDTTDEASGWAALAAASDRAAARVRRVLRAREDDR</sequence>
<accession>A0A2T4UDE1</accession>
<dbReference type="Proteomes" id="UP000240739">
    <property type="component" value="Unassembled WGS sequence"/>
</dbReference>
<gene>
    <name evidence="1" type="ORF">C7Y72_17875</name>
</gene>
<proteinExistence type="predicted"/>
<reference evidence="1 2" key="1">
    <citation type="submission" date="2018-03" db="EMBL/GenBank/DDBJ databases">
        <title>Aquarubrobacter algicola gen. nov., sp. nov., a novel actinobacterium isolated from shallow eutrophic lake during the end of cyanobacterial harmful algal blooms.</title>
        <authorList>
            <person name="Chun S.J."/>
        </authorList>
    </citation>
    <scope>NUCLEOTIDE SEQUENCE [LARGE SCALE GENOMIC DNA]</scope>
    <source>
        <strain evidence="1 2">Seoho-28</strain>
    </source>
</reference>
<name>A0A2T4UDE1_9ACTN</name>
<organism evidence="1 2">
    <name type="scientific">Paraconexibacter algicola</name>
    <dbReference type="NCBI Taxonomy" id="2133960"/>
    <lineage>
        <taxon>Bacteria</taxon>
        <taxon>Bacillati</taxon>
        <taxon>Actinomycetota</taxon>
        <taxon>Thermoleophilia</taxon>
        <taxon>Solirubrobacterales</taxon>
        <taxon>Paraconexibacteraceae</taxon>
        <taxon>Paraconexibacter</taxon>
    </lineage>
</organism>
<dbReference type="AlphaFoldDB" id="A0A2T4UDE1"/>
<comment type="caution">
    <text evidence="1">The sequence shown here is derived from an EMBL/GenBank/DDBJ whole genome shotgun (WGS) entry which is preliminary data.</text>
</comment>
<evidence type="ECO:0000313" key="2">
    <source>
        <dbReference type="Proteomes" id="UP000240739"/>
    </source>
</evidence>
<dbReference type="EMBL" id="PYYB01000003">
    <property type="protein sequence ID" value="PTL55518.1"/>
    <property type="molecule type" value="Genomic_DNA"/>
</dbReference>